<dbReference type="Proteomes" id="UP001314170">
    <property type="component" value="Unassembled WGS sequence"/>
</dbReference>
<organism evidence="1 2">
    <name type="scientific">Dovyalis caffra</name>
    <dbReference type="NCBI Taxonomy" id="77055"/>
    <lineage>
        <taxon>Eukaryota</taxon>
        <taxon>Viridiplantae</taxon>
        <taxon>Streptophyta</taxon>
        <taxon>Embryophyta</taxon>
        <taxon>Tracheophyta</taxon>
        <taxon>Spermatophyta</taxon>
        <taxon>Magnoliopsida</taxon>
        <taxon>eudicotyledons</taxon>
        <taxon>Gunneridae</taxon>
        <taxon>Pentapetalae</taxon>
        <taxon>rosids</taxon>
        <taxon>fabids</taxon>
        <taxon>Malpighiales</taxon>
        <taxon>Salicaceae</taxon>
        <taxon>Flacourtieae</taxon>
        <taxon>Dovyalis</taxon>
    </lineage>
</organism>
<dbReference type="EMBL" id="CAWUPB010000913">
    <property type="protein sequence ID" value="CAK7329889.1"/>
    <property type="molecule type" value="Genomic_DNA"/>
</dbReference>
<evidence type="ECO:0000313" key="1">
    <source>
        <dbReference type="EMBL" id="CAK7329889.1"/>
    </source>
</evidence>
<keyword evidence="2" id="KW-1185">Reference proteome</keyword>
<evidence type="ECO:0000313" key="2">
    <source>
        <dbReference type="Proteomes" id="UP001314170"/>
    </source>
</evidence>
<protein>
    <submittedName>
        <fullName evidence="1">Uncharacterized protein</fullName>
    </submittedName>
</protein>
<gene>
    <name evidence="1" type="ORF">DCAF_LOCUS7656</name>
</gene>
<accession>A0AAV1RBH5</accession>
<name>A0AAV1RBH5_9ROSI</name>
<comment type="caution">
    <text evidence="1">The sequence shown here is derived from an EMBL/GenBank/DDBJ whole genome shotgun (WGS) entry which is preliminary data.</text>
</comment>
<proteinExistence type="predicted"/>
<reference evidence="1 2" key="1">
    <citation type="submission" date="2024-01" db="EMBL/GenBank/DDBJ databases">
        <authorList>
            <person name="Waweru B."/>
        </authorList>
    </citation>
    <scope>NUCLEOTIDE SEQUENCE [LARGE SCALE GENOMIC DNA]</scope>
</reference>
<sequence>MDCTTSALVLQTIALPKSQSTIKEARPAAKIQIPQSKARNVDFHSARRKKKTQFYQSIKVETKPEPWKVAESWKGMQAFLSSKEAKLESRKISNPSPADHKEQIYRPTRTYNFILKNIAKVCVSVEIKSPNTQPGQGKKQ</sequence>
<dbReference type="AlphaFoldDB" id="A0AAV1RBH5"/>